<evidence type="ECO:0000256" key="1">
    <source>
        <dbReference type="SAM" id="MobiDB-lite"/>
    </source>
</evidence>
<accession>A0A150MCV2</accession>
<evidence type="ECO:0000313" key="3">
    <source>
        <dbReference type="Proteomes" id="UP000075683"/>
    </source>
</evidence>
<gene>
    <name evidence="2" type="ORF">B4135_1303</name>
</gene>
<organism evidence="2 3">
    <name type="scientific">Caldibacillus debilis</name>
    <dbReference type="NCBI Taxonomy" id="301148"/>
    <lineage>
        <taxon>Bacteria</taxon>
        <taxon>Bacillati</taxon>
        <taxon>Bacillota</taxon>
        <taxon>Bacilli</taxon>
        <taxon>Bacillales</taxon>
        <taxon>Bacillaceae</taxon>
        <taxon>Caldibacillus</taxon>
    </lineage>
</organism>
<protein>
    <submittedName>
        <fullName evidence="2">Uncharacterized protein</fullName>
    </submittedName>
</protein>
<comment type="caution">
    <text evidence="2">The sequence shown here is derived from an EMBL/GenBank/DDBJ whole genome shotgun (WGS) entry which is preliminary data.</text>
</comment>
<feature type="compositionally biased region" description="Basic residues" evidence="1">
    <location>
        <begin position="1"/>
        <end position="16"/>
    </location>
</feature>
<proteinExistence type="predicted"/>
<evidence type="ECO:0000313" key="2">
    <source>
        <dbReference type="EMBL" id="KYD22296.1"/>
    </source>
</evidence>
<feature type="region of interest" description="Disordered" evidence="1">
    <location>
        <begin position="1"/>
        <end position="38"/>
    </location>
</feature>
<dbReference type="Proteomes" id="UP000075683">
    <property type="component" value="Unassembled WGS sequence"/>
</dbReference>
<reference evidence="2 3" key="1">
    <citation type="submission" date="2016-01" db="EMBL/GenBank/DDBJ databases">
        <title>Draft Genome Sequences of Seven Thermophilic Sporeformers Isolated from Foods.</title>
        <authorList>
            <person name="Berendsen E.M."/>
            <person name="Wells-Bennik M.H."/>
            <person name="Krawcyk A.O."/>
            <person name="De Jong A."/>
            <person name="Holsappel S."/>
            <person name="Eijlander R.T."/>
            <person name="Kuipers O.P."/>
        </authorList>
    </citation>
    <scope>NUCLEOTIDE SEQUENCE [LARGE SCALE GENOMIC DNA]</scope>
    <source>
        <strain evidence="2 3">B4135</strain>
    </source>
</reference>
<name>A0A150MCV2_9BACI</name>
<dbReference type="AlphaFoldDB" id="A0A150MCV2"/>
<sequence length="38" mass="4114">MRMGKKKAEKGKTGKGKGKDLKAVQQEKKTEGPNIPST</sequence>
<dbReference type="STRING" id="301148.B4135_1303"/>
<feature type="compositionally biased region" description="Basic and acidic residues" evidence="1">
    <location>
        <begin position="17"/>
        <end position="31"/>
    </location>
</feature>
<dbReference type="EMBL" id="LQYT01000011">
    <property type="protein sequence ID" value="KYD22296.1"/>
    <property type="molecule type" value="Genomic_DNA"/>
</dbReference>